<keyword evidence="2" id="KW-0819">tRNA processing</keyword>
<dbReference type="PANTHER" id="PTHR15441">
    <property type="entry name" value="RIBONUCLEASE P PROTEIN SUBUNIT P14"/>
    <property type="match status" value="1"/>
</dbReference>
<dbReference type="EMBL" id="OU895879">
    <property type="protein sequence ID" value="CAG9806707.1"/>
    <property type="molecule type" value="Genomic_DNA"/>
</dbReference>
<evidence type="ECO:0000256" key="2">
    <source>
        <dbReference type="ARBA" id="ARBA00022694"/>
    </source>
</evidence>
<dbReference type="OrthoDB" id="7481291at2759"/>
<dbReference type="InterPro" id="IPR038085">
    <property type="entry name" value="Rnp2-like_sf"/>
</dbReference>
<comment type="similarity">
    <text evidence="1">Belongs to the eukaryotic/archaeal RNase P protein component 2 family.</text>
</comment>
<name>A0A9N9S177_9DIPT</name>
<reference evidence="3" key="2">
    <citation type="submission" date="2022-10" db="EMBL/GenBank/DDBJ databases">
        <authorList>
            <consortium name="ENA_rothamsted_submissions"/>
            <consortium name="culmorum"/>
            <person name="King R."/>
        </authorList>
    </citation>
    <scope>NUCLEOTIDE SEQUENCE</scope>
</reference>
<dbReference type="Pfam" id="PF01900">
    <property type="entry name" value="RNase_P_Rpp14"/>
    <property type="match status" value="1"/>
</dbReference>
<evidence type="ECO:0000313" key="4">
    <source>
        <dbReference type="Proteomes" id="UP001153620"/>
    </source>
</evidence>
<dbReference type="GO" id="GO:0005730">
    <property type="term" value="C:nucleolus"/>
    <property type="evidence" value="ECO:0007669"/>
    <property type="project" value="TreeGrafter"/>
</dbReference>
<dbReference type="SUPFAM" id="SSF160350">
    <property type="entry name" value="Rnp2-like"/>
    <property type="match status" value="1"/>
</dbReference>
<sequence length="107" mass="12158">MNDYCYLDFSLKLKKEPREELAQIYIKGAIIKSLVAIFGKIGGQTDFELLTFDEARRKGILRVAVDFAIKLRIALTLIAEFQGIPSIFQVHNSSSQLNSLIDTFIEF</sequence>
<protein>
    <submittedName>
        <fullName evidence="3">Uncharacterized protein</fullName>
    </submittedName>
</protein>
<evidence type="ECO:0000256" key="1">
    <source>
        <dbReference type="ARBA" id="ARBA00010800"/>
    </source>
</evidence>
<dbReference type="GO" id="GO:0033204">
    <property type="term" value="F:ribonuclease P RNA binding"/>
    <property type="evidence" value="ECO:0007669"/>
    <property type="project" value="TreeGrafter"/>
</dbReference>
<dbReference type="GO" id="GO:0030681">
    <property type="term" value="C:multimeric ribonuclease P complex"/>
    <property type="evidence" value="ECO:0007669"/>
    <property type="project" value="TreeGrafter"/>
</dbReference>
<dbReference type="InterPro" id="IPR002759">
    <property type="entry name" value="Pop5/Rpp14/Rnp2-like"/>
</dbReference>
<organism evidence="3 4">
    <name type="scientific">Chironomus riparius</name>
    <dbReference type="NCBI Taxonomy" id="315576"/>
    <lineage>
        <taxon>Eukaryota</taxon>
        <taxon>Metazoa</taxon>
        <taxon>Ecdysozoa</taxon>
        <taxon>Arthropoda</taxon>
        <taxon>Hexapoda</taxon>
        <taxon>Insecta</taxon>
        <taxon>Pterygota</taxon>
        <taxon>Neoptera</taxon>
        <taxon>Endopterygota</taxon>
        <taxon>Diptera</taxon>
        <taxon>Nematocera</taxon>
        <taxon>Chironomoidea</taxon>
        <taxon>Chironomidae</taxon>
        <taxon>Chironominae</taxon>
        <taxon>Chironomus</taxon>
    </lineage>
</organism>
<dbReference type="Proteomes" id="UP001153620">
    <property type="component" value="Chromosome 3"/>
</dbReference>
<keyword evidence="4" id="KW-1185">Reference proteome</keyword>
<proteinExistence type="inferred from homology"/>
<evidence type="ECO:0000313" key="3">
    <source>
        <dbReference type="EMBL" id="CAG9806707.1"/>
    </source>
</evidence>
<reference evidence="3" key="1">
    <citation type="submission" date="2022-01" db="EMBL/GenBank/DDBJ databases">
        <authorList>
            <person name="King R."/>
        </authorList>
    </citation>
    <scope>NUCLEOTIDE SEQUENCE</scope>
</reference>
<dbReference type="PANTHER" id="PTHR15441:SF1">
    <property type="entry name" value="RIBONUCLEASE P PROTEIN SUBUNIT P14"/>
    <property type="match status" value="1"/>
</dbReference>
<dbReference type="AlphaFoldDB" id="A0A9N9S177"/>
<accession>A0A9N9S177</accession>
<gene>
    <name evidence="3" type="ORF">CHIRRI_LOCUS9562</name>
</gene>
<dbReference type="GO" id="GO:0001682">
    <property type="term" value="P:tRNA 5'-leader removal"/>
    <property type="evidence" value="ECO:0007669"/>
    <property type="project" value="InterPro"/>
</dbReference>
<dbReference type="Gene3D" id="3.30.70.3250">
    <property type="entry name" value="Ribonuclease P, Pop5 subunit"/>
    <property type="match status" value="1"/>
</dbReference>